<dbReference type="AlphaFoldDB" id="A0A412G475"/>
<evidence type="ECO:0008006" key="3">
    <source>
        <dbReference type="Google" id="ProtNLM"/>
    </source>
</evidence>
<dbReference type="RefSeq" id="WP_117894238.1">
    <property type="nucleotide sequence ID" value="NZ_CABJCV010000004.1"/>
</dbReference>
<evidence type="ECO:0000313" key="1">
    <source>
        <dbReference type="EMBL" id="RGR75504.1"/>
    </source>
</evidence>
<sequence length="110" mass="12870">MNKYQESLDFLCNHAMEYIKDFDCEEYDCGDYYPLDEETLNANKSVLQELIDRATPVKINEETATAKFIDDRPTTVMIYRCPKCGGRVHPFDGDLYCRHCGQALDWRDDQ</sequence>
<comment type="caution">
    <text evidence="1">The sequence shown here is derived from an EMBL/GenBank/DDBJ whole genome shotgun (WGS) entry which is preliminary data.</text>
</comment>
<keyword evidence="2" id="KW-1185">Reference proteome</keyword>
<dbReference type="EMBL" id="QRUP01000004">
    <property type="protein sequence ID" value="RGR75504.1"/>
    <property type="molecule type" value="Genomic_DNA"/>
</dbReference>
<accession>A0A412G475</accession>
<dbReference type="Proteomes" id="UP000284178">
    <property type="component" value="Unassembled WGS sequence"/>
</dbReference>
<name>A0A412G475_9FIRM</name>
<organism evidence="1 2">
    <name type="scientific">Holdemania filiformis</name>
    <dbReference type="NCBI Taxonomy" id="61171"/>
    <lineage>
        <taxon>Bacteria</taxon>
        <taxon>Bacillati</taxon>
        <taxon>Bacillota</taxon>
        <taxon>Erysipelotrichia</taxon>
        <taxon>Erysipelotrichales</taxon>
        <taxon>Erysipelotrichaceae</taxon>
        <taxon>Holdemania</taxon>
    </lineage>
</organism>
<proteinExistence type="predicted"/>
<gene>
    <name evidence="1" type="ORF">DWY25_04515</name>
</gene>
<protein>
    <recommendedName>
        <fullName evidence="3">Zinc ribbon domain-containing protein</fullName>
    </recommendedName>
</protein>
<evidence type="ECO:0000313" key="2">
    <source>
        <dbReference type="Proteomes" id="UP000284178"/>
    </source>
</evidence>
<reference evidence="1 2" key="1">
    <citation type="submission" date="2018-08" db="EMBL/GenBank/DDBJ databases">
        <title>A genome reference for cultivated species of the human gut microbiota.</title>
        <authorList>
            <person name="Zou Y."/>
            <person name="Xue W."/>
            <person name="Luo G."/>
        </authorList>
    </citation>
    <scope>NUCLEOTIDE SEQUENCE [LARGE SCALE GENOMIC DNA]</scope>
    <source>
        <strain evidence="1 2">AF24-29</strain>
    </source>
</reference>
<dbReference type="GeneID" id="83014666"/>